<reference evidence="3" key="1">
    <citation type="submission" date="2020-12" db="EMBL/GenBank/DDBJ databases">
        <title>Bacterial taxonomy.</title>
        <authorList>
            <person name="Pan X."/>
        </authorList>
    </citation>
    <scope>NUCLEOTIDE SEQUENCE</scope>
    <source>
        <strain evidence="3">M0105</strain>
    </source>
</reference>
<dbReference type="CDD" id="cd19087">
    <property type="entry name" value="AKR_AKR12A1_B1_C1"/>
    <property type="match status" value="1"/>
</dbReference>
<dbReference type="Pfam" id="PF00248">
    <property type="entry name" value="Aldo_ket_red"/>
    <property type="match status" value="1"/>
</dbReference>
<dbReference type="PANTHER" id="PTHR43364">
    <property type="entry name" value="NADH-SPECIFIC METHYLGLYOXAL REDUCTASE-RELATED"/>
    <property type="match status" value="1"/>
</dbReference>
<evidence type="ECO:0000259" key="2">
    <source>
        <dbReference type="Pfam" id="PF00248"/>
    </source>
</evidence>
<dbReference type="InterPro" id="IPR036812">
    <property type="entry name" value="NAD(P)_OxRdtase_dom_sf"/>
</dbReference>
<dbReference type="SUPFAM" id="SSF51430">
    <property type="entry name" value="NAD(P)-linked oxidoreductase"/>
    <property type="match status" value="1"/>
</dbReference>
<organism evidence="3 4">
    <name type="scientific">Thermohalobaculum xanthum</name>
    <dbReference type="NCBI Taxonomy" id="2753746"/>
    <lineage>
        <taxon>Bacteria</taxon>
        <taxon>Pseudomonadati</taxon>
        <taxon>Pseudomonadota</taxon>
        <taxon>Alphaproteobacteria</taxon>
        <taxon>Rhodobacterales</taxon>
        <taxon>Paracoccaceae</taxon>
        <taxon>Thermohalobaculum</taxon>
    </lineage>
</organism>
<evidence type="ECO:0000313" key="4">
    <source>
        <dbReference type="Proteomes" id="UP000655420"/>
    </source>
</evidence>
<name>A0A8J7M732_9RHOB</name>
<evidence type="ECO:0000313" key="3">
    <source>
        <dbReference type="EMBL" id="MBK0399806.1"/>
    </source>
</evidence>
<dbReference type="PANTHER" id="PTHR43364:SF4">
    <property type="entry name" value="NAD(P)-LINKED OXIDOREDUCTASE SUPERFAMILY PROTEIN"/>
    <property type="match status" value="1"/>
</dbReference>
<sequence length="319" mass="34891">MQTTLLGRTGTRVSRLCMGTMSFGREADEAESARIYAACREAGVDFFDCANIYAGGRAEEILGRLIAPERDRIVLTSKVGMSRPGVPGGLGRRHVRESVEQSLRRLGTDRLDVLFVHRFDPDTPVEETLRTLDDLVSAGKVHHLGASNWAAWQVAGALGVSARRGWARFEVLQPMYSLVKRQAEVEILPLAAAEGLGVMPYSPVGGGLLSGKYRSRDAQGRIRENDSYVRRYGEEWMFETAARFADLAEAHGWHPVSLALAWVASHPAVTAPIIGARDVAQLRPALAALDIPMTPELRAEIAELARRPAPATDRLEELG</sequence>
<dbReference type="Gene3D" id="3.20.20.100">
    <property type="entry name" value="NADP-dependent oxidoreductase domain"/>
    <property type="match status" value="1"/>
</dbReference>
<dbReference type="GO" id="GO:0016491">
    <property type="term" value="F:oxidoreductase activity"/>
    <property type="evidence" value="ECO:0007669"/>
    <property type="project" value="UniProtKB-KW"/>
</dbReference>
<accession>A0A8J7M732</accession>
<comment type="caution">
    <text evidence="3">The sequence shown here is derived from an EMBL/GenBank/DDBJ whole genome shotgun (WGS) entry which is preliminary data.</text>
</comment>
<dbReference type="EMBL" id="JAEHHL010000006">
    <property type="protein sequence ID" value="MBK0399806.1"/>
    <property type="molecule type" value="Genomic_DNA"/>
</dbReference>
<gene>
    <name evidence="3" type="ORF">H0I76_11445</name>
</gene>
<dbReference type="FunFam" id="3.20.20.100:FF:000004">
    <property type="entry name" value="Oxidoreductase, aldo/keto reductase"/>
    <property type="match status" value="1"/>
</dbReference>
<dbReference type="Proteomes" id="UP000655420">
    <property type="component" value="Unassembled WGS sequence"/>
</dbReference>
<dbReference type="InterPro" id="IPR023210">
    <property type="entry name" value="NADP_OxRdtase_dom"/>
</dbReference>
<evidence type="ECO:0000256" key="1">
    <source>
        <dbReference type="ARBA" id="ARBA00023002"/>
    </source>
</evidence>
<proteinExistence type="predicted"/>
<dbReference type="AlphaFoldDB" id="A0A8J7M732"/>
<dbReference type="InterPro" id="IPR050523">
    <property type="entry name" value="AKR_Detox_Biosynth"/>
</dbReference>
<dbReference type="GO" id="GO:0005829">
    <property type="term" value="C:cytosol"/>
    <property type="evidence" value="ECO:0007669"/>
    <property type="project" value="TreeGrafter"/>
</dbReference>
<protein>
    <submittedName>
        <fullName evidence="3">Aldo/keto reductase</fullName>
    </submittedName>
</protein>
<keyword evidence="1" id="KW-0560">Oxidoreductase</keyword>
<keyword evidence="4" id="KW-1185">Reference proteome</keyword>
<feature type="domain" description="NADP-dependent oxidoreductase" evidence="2">
    <location>
        <begin position="15"/>
        <end position="304"/>
    </location>
</feature>
<dbReference type="RefSeq" id="WP_200609994.1">
    <property type="nucleotide sequence ID" value="NZ_JAEHHL010000006.1"/>
</dbReference>